<dbReference type="RefSeq" id="WP_305991652.1">
    <property type="nucleotide sequence ID" value="NZ_JAVAMP010000003.1"/>
</dbReference>
<dbReference type="EMBL" id="JAVAMP010000003">
    <property type="protein sequence ID" value="MDP5274339.1"/>
    <property type="molecule type" value="Genomic_DNA"/>
</dbReference>
<protein>
    <submittedName>
        <fullName evidence="1">Uncharacterized protein</fullName>
    </submittedName>
</protein>
<accession>A0ABT9IYB2</accession>
<name>A0ABT9IYB2_9BACL</name>
<organism evidence="1 2">
    <name type="scientific">Chengkuizengella axinellae</name>
    <dbReference type="NCBI Taxonomy" id="3064388"/>
    <lineage>
        <taxon>Bacteria</taxon>
        <taxon>Bacillati</taxon>
        <taxon>Bacillota</taxon>
        <taxon>Bacilli</taxon>
        <taxon>Bacillales</taxon>
        <taxon>Paenibacillaceae</taxon>
        <taxon>Chengkuizengella</taxon>
    </lineage>
</organism>
<dbReference type="Proteomes" id="UP001231941">
    <property type="component" value="Unassembled WGS sequence"/>
</dbReference>
<evidence type="ECO:0000313" key="2">
    <source>
        <dbReference type="Proteomes" id="UP001231941"/>
    </source>
</evidence>
<proteinExistence type="predicted"/>
<reference evidence="1 2" key="1">
    <citation type="submission" date="2023-08" db="EMBL/GenBank/DDBJ databases">
        <authorList>
            <person name="Park J.-S."/>
        </authorList>
    </citation>
    <scope>NUCLEOTIDE SEQUENCE [LARGE SCALE GENOMIC DNA]</scope>
    <source>
        <strain evidence="1 2">2205SS18-9</strain>
    </source>
</reference>
<keyword evidence="2" id="KW-1185">Reference proteome</keyword>
<sequence>MDVICLWPMRINGEEVPIGKKISLDKEEELILIKDGYAEEANEE</sequence>
<comment type="caution">
    <text evidence="1">The sequence shown here is derived from an EMBL/GenBank/DDBJ whole genome shotgun (WGS) entry which is preliminary data.</text>
</comment>
<gene>
    <name evidence="1" type="ORF">Q5Y73_09475</name>
</gene>
<evidence type="ECO:0000313" key="1">
    <source>
        <dbReference type="EMBL" id="MDP5274339.1"/>
    </source>
</evidence>